<dbReference type="PANTHER" id="PTHR34817">
    <property type="entry name" value="NUCLEOTIDYLTRANSFERASE"/>
    <property type="match status" value="1"/>
</dbReference>
<reference evidence="1" key="1">
    <citation type="submission" date="2023-03" db="EMBL/GenBank/DDBJ databases">
        <authorList>
            <person name="Shen W."/>
            <person name="Cai J."/>
        </authorList>
    </citation>
    <scope>NUCLEOTIDE SEQUENCE</scope>
    <source>
        <strain evidence="1">B245-2</strain>
    </source>
</reference>
<dbReference type="RefSeq" id="WP_311897248.1">
    <property type="nucleotide sequence ID" value="NZ_CP184653.1"/>
</dbReference>
<name>A0AAW8TQJ1_9ENTE</name>
<dbReference type="AlphaFoldDB" id="A0AAW8TQJ1"/>
<dbReference type="InterPro" id="IPR043519">
    <property type="entry name" value="NT_sf"/>
</dbReference>
<dbReference type="Pfam" id="PF10127">
    <property type="entry name" value="RlaP"/>
    <property type="match status" value="1"/>
</dbReference>
<evidence type="ECO:0000313" key="2">
    <source>
        <dbReference type="Proteomes" id="UP001255696"/>
    </source>
</evidence>
<dbReference type="PANTHER" id="PTHR34817:SF2">
    <property type="entry name" value="NUCLEOTIDYLTRANSFERASE"/>
    <property type="match status" value="1"/>
</dbReference>
<gene>
    <name evidence="1" type="ORF">P7H47_02130</name>
</gene>
<sequence>MKTQAEMMALVPQKLKEIEEIYGVEVLWAVESGSRAWGFASPDSDFDVRFIYKRKAQDYLKLTPDRDVIELPIDETWDVGGWDLDKTLKLLAKSNPALFEWMNSPIVYIHKDFAARLAPLLTLCLSEERMMYHYLSIARCHLTKYLSKDMVQPKKYFYALRPILACRWLQKYHTAPPVLFDKLVKACLPSELKSSVDNLLSIKMVSSELAEIAPIMDIHTYIEESIPEIETYLNNQTITHKVDWQALNTFFLQEIGMSENNK</sequence>
<dbReference type="Proteomes" id="UP001255696">
    <property type="component" value="Unassembled WGS sequence"/>
</dbReference>
<comment type="caution">
    <text evidence="1">The sequence shown here is derived from an EMBL/GenBank/DDBJ whole genome shotgun (WGS) entry which is preliminary data.</text>
</comment>
<dbReference type="InterPro" id="IPR018775">
    <property type="entry name" value="RlaP"/>
</dbReference>
<proteinExistence type="predicted"/>
<dbReference type="EMBL" id="JARQBI010000003">
    <property type="protein sequence ID" value="MDT2796071.1"/>
    <property type="molecule type" value="Genomic_DNA"/>
</dbReference>
<organism evidence="1 2">
    <name type="scientific">Enterococcus cecorum</name>
    <dbReference type="NCBI Taxonomy" id="44008"/>
    <lineage>
        <taxon>Bacteria</taxon>
        <taxon>Bacillati</taxon>
        <taxon>Bacillota</taxon>
        <taxon>Bacilli</taxon>
        <taxon>Lactobacillales</taxon>
        <taxon>Enterococcaceae</taxon>
        <taxon>Enterococcus</taxon>
    </lineage>
</organism>
<evidence type="ECO:0000313" key="1">
    <source>
        <dbReference type="EMBL" id="MDT2796071.1"/>
    </source>
</evidence>
<dbReference type="SUPFAM" id="SSF81301">
    <property type="entry name" value="Nucleotidyltransferase"/>
    <property type="match status" value="1"/>
</dbReference>
<accession>A0AAW8TQJ1</accession>
<protein>
    <submittedName>
        <fullName evidence="1">Nucleotidyltransferase domain-containing protein</fullName>
    </submittedName>
</protein>